<comment type="caution">
    <text evidence="1">The sequence shown here is derived from an EMBL/GenBank/DDBJ whole genome shotgun (WGS) entry which is preliminary data.</text>
</comment>
<evidence type="ECO:0000313" key="1">
    <source>
        <dbReference type="EMBL" id="OGI70679.1"/>
    </source>
</evidence>
<organism evidence="1 2">
    <name type="scientific">Candidatus Nomurabacteria bacterium RIFCSPHIGHO2_01_FULL_42_16</name>
    <dbReference type="NCBI Taxonomy" id="1801743"/>
    <lineage>
        <taxon>Bacteria</taxon>
        <taxon>Candidatus Nomuraibacteriota</taxon>
    </lineage>
</organism>
<evidence type="ECO:0000313" key="2">
    <source>
        <dbReference type="Proteomes" id="UP000178059"/>
    </source>
</evidence>
<dbReference type="AlphaFoldDB" id="A0A1F6VMB2"/>
<name>A0A1F6VMB2_9BACT</name>
<sequence>MLSVGSGVSASLIRTNRRIMENKSENRICQNCKTSFVIEIDDFSFYEKMNVPAPVLCPNCRFKRRAIWRNETTLYTGRKCAKCGKSIVSMYNPKSPYTVYCHECYNSDSWDPRDYAMDYNESKPFFEQFGELIKKVPKMTTYITTGLGPNVNSDYTNTAGGNKNCYMVFNSGLNENVLYSRGVTSCRDSLDMYFTTEIELGYELVNTHKASKIIWSKNNPACLDCAFLLNCSGCTNCFGCVNLRNKSYHFFNQPLSKEEYQDKVNKIMGSYREMEKFRKEFEDFSLQFPRRENNNLKTVNCVGDYITEGKNLFNCFEVAEAEDCKNMFSAKKIKDSYDVIGHGYYSELLLECNGTGISSRVIGSSNVENGNNLEYCYFLMPNNKYCFGCNSLRNAEYCILNKQYTKESFDKLRTKIISELKEKNLYGLFMPPELSPFAYNETVAQDNMPLSKEEALKQGWRWEDNLQKTEGKETLKPEQIPDHIKDVQDGITKEILVCISCNRNYKIVPDELLFYRKMNLPLPRKCFSCRHTDRIRRRGPMKFWTRHCAKCNKIITTTFAPDRPEIVYCEKCYQSEVV</sequence>
<protein>
    <recommendedName>
        <fullName evidence="3">Zinc-binding domain-containing protein</fullName>
    </recommendedName>
</protein>
<dbReference type="EMBL" id="MFTT01000001">
    <property type="protein sequence ID" value="OGI70679.1"/>
    <property type="molecule type" value="Genomic_DNA"/>
</dbReference>
<dbReference type="Proteomes" id="UP000178059">
    <property type="component" value="Unassembled WGS sequence"/>
</dbReference>
<dbReference type="STRING" id="1801743.A2824_01205"/>
<gene>
    <name evidence="1" type="ORF">A2824_01205</name>
</gene>
<proteinExistence type="predicted"/>
<accession>A0A1F6VMB2</accession>
<reference evidence="1 2" key="1">
    <citation type="journal article" date="2016" name="Nat. Commun.">
        <title>Thousands of microbial genomes shed light on interconnected biogeochemical processes in an aquifer system.</title>
        <authorList>
            <person name="Anantharaman K."/>
            <person name="Brown C.T."/>
            <person name="Hug L.A."/>
            <person name="Sharon I."/>
            <person name="Castelle C.J."/>
            <person name="Probst A.J."/>
            <person name="Thomas B.C."/>
            <person name="Singh A."/>
            <person name="Wilkins M.J."/>
            <person name="Karaoz U."/>
            <person name="Brodie E.L."/>
            <person name="Williams K.H."/>
            <person name="Hubbard S.S."/>
            <person name="Banfield J.F."/>
        </authorList>
    </citation>
    <scope>NUCLEOTIDE SEQUENCE [LARGE SCALE GENOMIC DNA]</scope>
</reference>
<evidence type="ECO:0008006" key="3">
    <source>
        <dbReference type="Google" id="ProtNLM"/>
    </source>
</evidence>